<comment type="caution">
    <text evidence="2">The sequence shown here is derived from an EMBL/GenBank/DDBJ whole genome shotgun (WGS) entry which is preliminary data.</text>
</comment>
<keyword evidence="3" id="KW-1185">Reference proteome</keyword>
<organism evidence="2 3">
    <name type="scientific">Nesterenkonia halotolerans</name>
    <dbReference type="NCBI Taxonomy" id="225325"/>
    <lineage>
        <taxon>Bacteria</taxon>
        <taxon>Bacillati</taxon>
        <taxon>Actinomycetota</taxon>
        <taxon>Actinomycetes</taxon>
        <taxon>Micrococcales</taxon>
        <taxon>Micrococcaceae</taxon>
        <taxon>Nesterenkonia</taxon>
    </lineage>
</organism>
<protein>
    <submittedName>
        <fullName evidence="2">Uncharacterized protein</fullName>
    </submittedName>
</protein>
<dbReference type="EMBL" id="JADBEE010000001">
    <property type="protein sequence ID" value="MBE1513712.1"/>
    <property type="molecule type" value="Genomic_DNA"/>
</dbReference>
<reference evidence="2 3" key="1">
    <citation type="submission" date="2020-10" db="EMBL/GenBank/DDBJ databases">
        <title>Sequencing the genomes of 1000 actinobacteria strains.</title>
        <authorList>
            <person name="Klenk H.-P."/>
        </authorList>
    </citation>
    <scope>NUCLEOTIDE SEQUENCE [LARGE SCALE GENOMIC DNA]</scope>
    <source>
        <strain evidence="2 3">DSM 15474</strain>
    </source>
</reference>
<gene>
    <name evidence="2" type="ORF">H4W26_000467</name>
</gene>
<evidence type="ECO:0000313" key="2">
    <source>
        <dbReference type="EMBL" id="MBE1513712.1"/>
    </source>
</evidence>
<evidence type="ECO:0000256" key="1">
    <source>
        <dbReference type="SAM" id="MobiDB-lite"/>
    </source>
</evidence>
<sequence>MSDMHHPTGREVRTHAVDVSDSRPVHSDRSR</sequence>
<proteinExistence type="predicted"/>
<name>A0ABR9J3Z4_9MICC</name>
<dbReference type="Proteomes" id="UP000636579">
    <property type="component" value="Unassembled WGS sequence"/>
</dbReference>
<evidence type="ECO:0000313" key="3">
    <source>
        <dbReference type="Proteomes" id="UP000636579"/>
    </source>
</evidence>
<accession>A0ABR9J3Z4</accession>
<feature type="region of interest" description="Disordered" evidence="1">
    <location>
        <begin position="1"/>
        <end position="31"/>
    </location>
</feature>